<dbReference type="Gene3D" id="3.40.50.300">
    <property type="entry name" value="P-loop containing nucleotide triphosphate hydrolases"/>
    <property type="match status" value="1"/>
</dbReference>
<protein>
    <recommendedName>
        <fullName evidence="7">GB1/RHD3-type G domain-containing protein</fullName>
    </recommendedName>
</protein>
<reference evidence="8" key="1">
    <citation type="submission" date="2022-01" db="EMBL/GenBank/DDBJ databases">
        <authorList>
            <person name="King R."/>
        </authorList>
    </citation>
    <scope>NUCLEOTIDE SEQUENCE</scope>
</reference>
<keyword evidence="6" id="KW-0732">Signal</keyword>
<keyword evidence="3" id="KW-0342">GTP-binding</keyword>
<sequence length="597" mass="68777">MRLTLIIFSLIIVISYSGNSIAQKQAPVQLLQLATGNDSTITLNEEVVKNLFLNSKLKDRKVVVLSIVGAFRKGKSFLMNYLLRYLYAHYPSLTSTELINEGDDWMGEPEEPLTGFDWKSGVERVTKGLILWGDVFLHDGPRNEKYAIYIMDTQGLFDTETTTAENSKIFSLSTLISSIQILNIFNLLHEDQLQYLQFATEYARFGSSAMDSDKTPFQDLLVLIRDWNGVDEYRYGLRGGNAYLNRFLEIKDHQSKELQSVRRYIKSSFKNINCVLMPYPGKTVAVDKRFDGRWISIDDDFVTIMTELFNHLFKELKPKMINGKAIKSDELLVFINSYVESFKNDSMPEAVSIYESTMDKQFSILMAKSVDLYVEAVSSFDGEVSTEQDINKLHLAAKDKALKYFNSEKKFGSNADGFNHRKELIAKIDENFKQWKAVTLSQLRKLQEQKTHRIEQEQLLEEAQEKDEEARKQAKEATAKLEAAQRALSSIKSDNQQARREVEQLKARIAEAQNLYEQAAQKETQSKEWLQKLQNDKEFYEQEYNKLREQSAQNIGKELNMFKSEDGLAGIIKAGKAFYEQFKGVIDYVKNWFKGDE</sequence>
<dbReference type="InterPro" id="IPR015894">
    <property type="entry name" value="Guanylate-bd_N"/>
</dbReference>
<evidence type="ECO:0000256" key="4">
    <source>
        <dbReference type="PROSITE-ProRule" id="PRU01052"/>
    </source>
</evidence>
<dbReference type="SUPFAM" id="SSF52540">
    <property type="entry name" value="P-loop containing nucleoside triphosphate hydrolases"/>
    <property type="match status" value="1"/>
</dbReference>
<feature type="chain" id="PRO_5040463859" description="GB1/RHD3-type G domain-containing protein" evidence="6">
    <location>
        <begin position="23"/>
        <end position="597"/>
    </location>
</feature>
<keyword evidence="2" id="KW-0378">Hydrolase</keyword>
<organism evidence="8 9">
    <name type="scientific">Chironomus riparius</name>
    <dbReference type="NCBI Taxonomy" id="315576"/>
    <lineage>
        <taxon>Eukaryota</taxon>
        <taxon>Metazoa</taxon>
        <taxon>Ecdysozoa</taxon>
        <taxon>Arthropoda</taxon>
        <taxon>Hexapoda</taxon>
        <taxon>Insecta</taxon>
        <taxon>Pterygota</taxon>
        <taxon>Neoptera</taxon>
        <taxon>Endopterygota</taxon>
        <taxon>Diptera</taxon>
        <taxon>Nematocera</taxon>
        <taxon>Chironomoidea</taxon>
        <taxon>Chironomidae</taxon>
        <taxon>Chironominae</taxon>
        <taxon>Chironomus</taxon>
    </lineage>
</organism>
<keyword evidence="1" id="KW-0547">Nucleotide-binding</keyword>
<gene>
    <name evidence="8" type="ORF">CHIRRI_LOCUS12410</name>
</gene>
<evidence type="ECO:0000313" key="9">
    <source>
        <dbReference type="Proteomes" id="UP001153620"/>
    </source>
</evidence>
<feature type="signal peptide" evidence="6">
    <location>
        <begin position="1"/>
        <end position="22"/>
    </location>
</feature>
<evidence type="ECO:0000256" key="1">
    <source>
        <dbReference type="ARBA" id="ARBA00022741"/>
    </source>
</evidence>
<proteinExistence type="inferred from homology"/>
<keyword evidence="5" id="KW-0175">Coiled coil</keyword>
<evidence type="ECO:0000256" key="2">
    <source>
        <dbReference type="ARBA" id="ARBA00022801"/>
    </source>
</evidence>
<dbReference type="Proteomes" id="UP001153620">
    <property type="component" value="Chromosome 3"/>
</dbReference>
<evidence type="ECO:0000256" key="3">
    <source>
        <dbReference type="ARBA" id="ARBA00023134"/>
    </source>
</evidence>
<dbReference type="InterPro" id="IPR027417">
    <property type="entry name" value="P-loop_NTPase"/>
</dbReference>
<dbReference type="InterPro" id="IPR030386">
    <property type="entry name" value="G_GB1_RHD3_dom"/>
</dbReference>
<dbReference type="InterPro" id="IPR036543">
    <property type="entry name" value="Guanylate-bd_C_sf"/>
</dbReference>
<dbReference type="Gene3D" id="1.20.58.420">
    <property type="entry name" value="AHSP"/>
    <property type="match status" value="1"/>
</dbReference>
<dbReference type="GO" id="GO:0003924">
    <property type="term" value="F:GTPase activity"/>
    <property type="evidence" value="ECO:0007669"/>
    <property type="project" value="InterPro"/>
</dbReference>
<dbReference type="PROSITE" id="PS51715">
    <property type="entry name" value="G_GB1_RHD3"/>
    <property type="match status" value="1"/>
</dbReference>
<dbReference type="AlphaFoldDB" id="A0A9N9S3L5"/>
<dbReference type="OrthoDB" id="7788754at2759"/>
<comment type="similarity">
    <text evidence="4">Belongs to the TRAFAC class dynamin-like GTPase superfamily. GB1/RHD3 GTPase family.</text>
</comment>
<reference evidence="8" key="2">
    <citation type="submission" date="2022-10" db="EMBL/GenBank/DDBJ databases">
        <authorList>
            <consortium name="ENA_rothamsted_submissions"/>
            <consortium name="culmorum"/>
            <person name="King R."/>
        </authorList>
    </citation>
    <scope>NUCLEOTIDE SEQUENCE</scope>
</reference>
<evidence type="ECO:0000259" key="7">
    <source>
        <dbReference type="PROSITE" id="PS51715"/>
    </source>
</evidence>
<dbReference type="PANTHER" id="PTHR10751">
    <property type="entry name" value="GUANYLATE BINDING PROTEIN"/>
    <property type="match status" value="1"/>
</dbReference>
<feature type="coiled-coil region" evidence="5">
    <location>
        <begin position="446"/>
        <end position="550"/>
    </location>
</feature>
<evidence type="ECO:0000313" key="8">
    <source>
        <dbReference type="EMBL" id="CAG9809589.1"/>
    </source>
</evidence>
<keyword evidence="9" id="KW-1185">Reference proteome</keyword>
<feature type="domain" description="GB1/RHD3-type G" evidence="7">
    <location>
        <begin position="59"/>
        <end position="320"/>
    </location>
</feature>
<name>A0A9N9S3L5_9DIPT</name>
<dbReference type="SUPFAM" id="SSF48340">
    <property type="entry name" value="Interferon-induced guanylate-binding protein 1 (GBP1), C-terminal domain"/>
    <property type="match status" value="1"/>
</dbReference>
<dbReference type="Pfam" id="PF02263">
    <property type="entry name" value="GBP"/>
    <property type="match status" value="1"/>
</dbReference>
<evidence type="ECO:0000256" key="5">
    <source>
        <dbReference type="SAM" id="Coils"/>
    </source>
</evidence>
<dbReference type="EMBL" id="OU895879">
    <property type="protein sequence ID" value="CAG9809589.1"/>
    <property type="molecule type" value="Genomic_DNA"/>
</dbReference>
<accession>A0A9N9S3L5</accession>
<evidence type="ECO:0000256" key="6">
    <source>
        <dbReference type="SAM" id="SignalP"/>
    </source>
</evidence>
<dbReference type="GO" id="GO:0005525">
    <property type="term" value="F:GTP binding"/>
    <property type="evidence" value="ECO:0007669"/>
    <property type="project" value="UniProtKB-KW"/>
</dbReference>